<proteinExistence type="predicted"/>
<sequence length="117" mass="14137">MQLPTIDLKWKNIVINLSERSYNRTWMLDMEFIIGQRFEGVSVVNEVLLEMLNNHKLRYKKGYIANRNWTTVEEINYGEIKMACELKLKFKEQMRRLENYFGGRSRIPDIMQFSRPE</sequence>
<keyword evidence="2" id="KW-1185">Reference proteome</keyword>
<dbReference type="Proteomes" id="UP001151760">
    <property type="component" value="Unassembled WGS sequence"/>
</dbReference>
<organism evidence="1 2">
    <name type="scientific">Tanacetum coccineum</name>
    <dbReference type="NCBI Taxonomy" id="301880"/>
    <lineage>
        <taxon>Eukaryota</taxon>
        <taxon>Viridiplantae</taxon>
        <taxon>Streptophyta</taxon>
        <taxon>Embryophyta</taxon>
        <taxon>Tracheophyta</taxon>
        <taxon>Spermatophyta</taxon>
        <taxon>Magnoliopsida</taxon>
        <taxon>eudicotyledons</taxon>
        <taxon>Gunneridae</taxon>
        <taxon>Pentapetalae</taxon>
        <taxon>asterids</taxon>
        <taxon>campanulids</taxon>
        <taxon>Asterales</taxon>
        <taxon>Asteraceae</taxon>
        <taxon>Asteroideae</taxon>
        <taxon>Anthemideae</taxon>
        <taxon>Anthemidinae</taxon>
        <taxon>Tanacetum</taxon>
    </lineage>
</organism>
<accession>A0ABQ5BST6</accession>
<comment type="caution">
    <text evidence="1">The sequence shown here is derived from an EMBL/GenBank/DDBJ whole genome shotgun (WGS) entry which is preliminary data.</text>
</comment>
<reference evidence="1" key="2">
    <citation type="submission" date="2022-01" db="EMBL/GenBank/DDBJ databases">
        <authorList>
            <person name="Yamashiro T."/>
            <person name="Shiraishi A."/>
            <person name="Satake H."/>
            <person name="Nakayama K."/>
        </authorList>
    </citation>
    <scope>NUCLEOTIDE SEQUENCE</scope>
</reference>
<evidence type="ECO:0000313" key="2">
    <source>
        <dbReference type="Proteomes" id="UP001151760"/>
    </source>
</evidence>
<dbReference type="EMBL" id="BQNB010013434">
    <property type="protein sequence ID" value="GJT15924.1"/>
    <property type="molecule type" value="Genomic_DNA"/>
</dbReference>
<reference evidence="1" key="1">
    <citation type="journal article" date="2022" name="Int. J. Mol. Sci.">
        <title>Draft Genome of Tanacetum Coccineum: Genomic Comparison of Closely Related Tanacetum-Family Plants.</title>
        <authorList>
            <person name="Yamashiro T."/>
            <person name="Shiraishi A."/>
            <person name="Nakayama K."/>
            <person name="Satake H."/>
        </authorList>
    </citation>
    <scope>NUCLEOTIDE SEQUENCE</scope>
</reference>
<gene>
    <name evidence="1" type="ORF">Tco_0874630</name>
</gene>
<evidence type="ECO:0000313" key="1">
    <source>
        <dbReference type="EMBL" id="GJT15924.1"/>
    </source>
</evidence>
<name>A0ABQ5BST6_9ASTR</name>
<protein>
    <submittedName>
        <fullName evidence="1">Uncharacterized protein</fullName>
    </submittedName>
</protein>